<accession>A0A1H9M763</accession>
<feature type="domain" description="UspA" evidence="2">
    <location>
        <begin position="1"/>
        <end position="137"/>
    </location>
</feature>
<evidence type="ECO:0000259" key="2">
    <source>
        <dbReference type="Pfam" id="PF00582"/>
    </source>
</evidence>
<dbReference type="InterPro" id="IPR006016">
    <property type="entry name" value="UspA"/>
</dbReference>
<evidence type="ECO:0000313" key="4">
    <source>
        <dbReference type="Proteomes" id="UP000199114"/>
    </source>
</evidence>
<dbReference type="InterPro" id="IPR014729">
    <property type="entry name" value="Rossmann-like_a/b/a_fold"/>
</dbReference>
<dbReference type="Gene3D" id="3.40.50.620">
    <property type="entry name" value="HUPs"/>
    <property type="match status" value="1"/>
</dbReference>
<keyword evidence="4" id="KW-1185">Reference proteome</keyword>
<name>A0A1H9M763_9EURY</name>
<sequence length="155" mass="16384">MFDTVVVATDGSDSVKRAVDVALDLADRFDAEVHALSVIDASEVDASPQQLRSELRTALETTADAALATVEERADRAVQTATREGRPAAEICEYAREVDADVVATGTRGRHGENRLLLGSVAERIVRTSPVPVLTVRQLDPAGDGDDGDELAVSG</sequence>
<dbReference type="PRINTS" id="PR01438">
    <property type="entry name" value="UNVRSLSTRESS"/>
</dbReference>
<protein>
    <submittedName>
        <fullName evidence="3">Nucleotide-binding universal stress protein, UspA family</fullName>
    </submittedName>
</protein>
<dbReference type="CDD" id="cd00293">
    <property type="entry name" value="USP-like"/>
    <property type="match status" value="1"/>
</dbReference>
<reference evidence="4" key="1">
    <citation type="submission" date="2016-10" db="EMBL/GenBank/DDBJ databases">
        <authorList>
            <person name="Varghese N."/>
            <person name="Submissions S."/>
        </authorList>
    </citation>
    <scope>NUCLEOTIDE SEQUENCE [LARGE SCALE GENOMIC DNA]</scope>
    <source>
        <strain evidence="4">DSM 25055</strain>
    </source>
</reference>
<dbReference type="PANTHER" id="PTHR46268:SF6">
    <property type="entry name" value="UNIVERSAL STRESS PROTEIN UP12"/>
    <property type="match status" value="1"/>
</dbReference>
<dbReference type="STRING" id="1186196.SAMN04489841_3234"/>
<comment type="similarity">
    <text evidence="1">Belongs to the universal stress protein A family.</text>
</comment>
<dbReference type="Proteomes" id="UP000199114">
    <property type="component" value="Unassembled WGS sequence"/>
</dbReference>
<dbReference type="Pfam" id="PF00582">
    <property type="entry name" value="Usp"/>
    <property type="match status" value="1"/>
</dbReference>
<dbReference type="PANTHER" id="PTHR46268">
    <property type="entry name" value="STRESS RESPONSE PROTEIN NHAX"/>
    <property type="match status" value="1"/>
</dbReference>
<dbReference type="OrthoDB" id="105697at2157"/>
<dbReference type="RefSeq" id="WP_090619021.1">
    <property type="nucleotide sequence ID" value="NZ_FOFD01000004.1"/>
</dbReference>
<gene>
    <name evidence="3" type="ORF">SAMN04489841_3234</name>
</gene>
<organism evidence="3 4">
    <name type="scientific">Natrinema salaciae</name>
    <dbReference type="NCBI Taxonomy" id="1186196"/>
    <lineage>
        <taxon>Archaea</taxon>
        <taxon>Methanobacteriati</taxon>
        <taxon>Methanobacteriota</taxon>
        <taxon>Stenosarchaea group</taxon>
        <taxon>Halobacteria</taxon>
        <taxon>Halobacteriales</taxon>
        <taxon>Natrialbaceae</taxon>
        <taxon>Natrinema</taxon>
    </lineage>
</organism>
<evidence type="ECO:0000256" key="1">
    <source>
        <dbReference type="ARBA" id="ARBA00008791"/>
    </source>
</evidence>
<dbReference type="EMBL" id="FOFD01000004">
    <property type="protein sequence ID" value="SER19590.1"/>
    <property type="molecule type" value="Genomic_DNA"/>
</dbReference>
<dbReference type="AlphaFoldDB" id="A0A1H9M763"/>
<dbReference type="InterPro" id="IPR006015">
    <property type="entry name" value="Universal_stress_UspA"/>
</dbReference>
<dbReference type="SUPFAM" id="SSF52402">
    <property type="entry name" value="Adenine nucleotide alpha hydrolases-like"/>
    <property type="match status" value="1"/>
</dbReference>
<evidence type="ECO:0000313" key="3">
    <source>
        <dbReference type="EMBL" id="SER19590.1"/>
    </source>
</evidence>
<proteinExistence type="inferred from homology"/>